<protein>
    <recommendedName>
        <fullName evidence="4">Dolichyl-diphosphooligosaccharide--protein glycosyltransferase subunit 2</fullName>
    </recommendedName>
</protein>
<accession>A0A5K7X9J2</accession>
<dbReference type="Proteomes" id="UP000326837">
    <property type="component" value="Chromosome"/>
</dbReference>
<evidence type="ECO:0000256" key="1">
    <source>
        <dbReference type="SAM" id="SignalP"/>
    </source>
</evidence>
<evidence type="ECO:0008006" key="4">
    <source>
        <dbReference type="Google" id="ProtNLM"/>
    </source>
</evidence>
<name>A0A5K7X9J2_9BACT</name>
<gene>
    <name evidence="2" type="ORF">PLANPX_3016</name>
</gene>
<feature type="chain" id="PRO_5024801908" description="Dolichyl-diphosphooligosaccharide--protein glycosyltransferase subunit 2" evidence="1">
    <location>
        <begin position="24"/>
        <end position="224"/>
    </location>
</feature>
<dbReference type="KEGG" id="lpav:PLANPX_3016"/>
<evidence type="ECO:0000313" key="2">
    <source>
        <dbReference type="EMBL" id="BBO33404.1"/>
    </source>
</evidence>
<dbReference type="RefSeq" id="WP_152099184.1">
    <property type="nucleotide sequence ID" value="NZ_AP021861.1"/>
</dbReference>
<sequence>MLHAHALLSALLSIAIVASVSVAVEPNDPKSPVVLPLKEVWALAMPGTKAFPSTHKDDAGNYVSSDGQVSQQLNEAFASVARSKESTEGFVVAGTGIDSLKALTQALQNSTGKRDAFTTEEELNIVFYALEYGSDVHLTNITRDKSEITLSYRFAPHFEANVSSNLAVIPLGKMPQGNYSVKLARQPLERKYQTLKVKNPSKKEASRVVCKPFRFTVNDATKEH</sequence>
<proteinExistence type="predicted"/>
<feature type="signal peptide" evidence="1">
    <location>
        <begin position="1"/>
        <end position="23"/>
    </location>
</feature>
<keyword evidence="1" id="KW-0732">Signal</keyword>
<dbReference type="EMBL" id="AP021861">
    <property type="protein sequence ID" value="BBO33404.1"/>
    <property type="molecule type" value="Genomic_DNA"/>
</dbReference>
<reference evidence="3" key="1">
    <citation type="submission" date="2019-10" db="EMBL/GenBank/DDBJ databases">
        <title>Lacipirellula parvula gen. nov., sp. nov., representing a lineage of planctomycetes widespread in freshwater anoxic habitats, and description of the family Lacipirellulaceae.</title>
        <authorList>
            <person name="Dedysh S.N."/>
            <person name="Kulichevskaya I.S."/>
            <person name="Beletsky A.V."/>
            <person name="Rakitin A.L."/>
            <person name="Mardanov A.V."/>
            <person name="Ivanova A.A."/>
            <person name="Saltykova V.X."/>
            <person name="Rijpstra W.I.C."/>
            <person name="Sinninghe Damste J.S."/>
            <person name="Ravin N.V."/>
        </authorList>
    </citation>
    <scope>NUCLEOTIDE SEQUENCE [LARGE SCALE GENOMIC DNA]</scope>
    <source>
        <strain evidence="3">PX69</strain>
    </source>
</reference>
<dbReference type="AlphaFoldDB" id="A0A5K7X9J2"/>
<organism evidence="2 3">
    <name type="scientific">Lacipirellula parvula</name>
    <dbReference type="NCBI Taxonomy" id="2650471"/>
    <lineage>
        <taxon>Bacteria</taxon>
        <taxon>Pseudomonadati</taxon>
        <taxon>Planctomycetota</taxon>
        <taxon>Planctomycetia</taxon>
        <taxon>Pirellulales</taxon>
        <taxon>Lacipirellulaceae</taxon>
        <taxon>Lacipirellula</taxon>
    </lineage>
</organism>
<keyword evidence="3" id="KW-1185">Reference proteome</keyword>
<evidence type="ECO:0000313" key="3">
    <source>
        <dbReference type="Proteomes" id="UP000326837"/>
    </source>
</evidence>